<sequence length="374" mass="41706">MKIVFAGGGTGGHILPIVAIARELQKSVSDQQLQLHYIGPKDMFGEMTLEQEGLRIHRIFAGKLRRTGGIGAWLKNIFDICVLLPLGILWALKIVLFLWPDAIVSKGGYGALPVTIAGWLLRRPVFLHESDIAPGLANRIGGKFALEIFTSFQRTEYFSAKKMLFVGNPIRRELLTGDQQEAARLFQLTNEKPVLLILGGSQGAQRVNNIILEILAKLLESFEVIHQTGKRNFEQVRKEGKVVVTQDNLRFYHPLPFLTEPELKHAYATASLVVSRAGSGSIFEISARGIPAVLIPLPESAQNHQLKNAYGYAQNGAAIVLEESNLTPHFFLDRIISIVFNEEKYKKMSSAAFDFSKPNAAYIIAHYLLEYLKR</sequence>
<keyword evidence="5 10" id="KW-0133">Cell shape</keyword>
<dbReference type="GO" id="GO:0005886">
    <property type="term" value="C:plasma membrane"/>
    <property type="evidence" value="ECO:0007669"/>
    <property type="project" value="UniProtKB-SubCell"/>
</dbReference>
<dbReference type="CDD" id="cd03785">
    <property type="entry name" value="GT28_MurG"/>
    <property type="match status" value="1"/>
</dbReference>
<comment type="function">
    <text evidence="10">Cell wall formation. Catalyzes the transfer of a GlcNAc subunit on undecaprenyl-pyrophosphoryl-MurNAc-pentapeptide (lipid intermediate I) to form undecaprenyl-pyrophosphoryl-MurNAc-(pentapeptide)GlcNAc (lipid intermediate II).</text>
</comment>
<dbReference type="SUPFAM" id="SSF53756">
    <property type="entry name" value="UDP-Glycosyltransferase/glycogen phosphorylase"/>
    <property type="match status" value="1"/>
</dbReference>
<dbReference type="PANTHER" id="PTHR21015">
    <property type="entry name" value="UDP-N-ACETYLGLUCOSAMINE--N-ACETYLMURAMYL-(PENTAPEPTIDE) PYROPHOSPHORYL-UNDECAPRENOL N-ACETYLGLUCOSAMINE TRANSFERASE 1"/>
    <property type="match status" value="1"/>
</dbReference>
<evidence type="ECO:0000313" key="14">
    <source>
        <dbReference type="Proteomes" id="UP000178092"/>
    </source>
</evidence>
<evidence type="ECO:0000256" key="5">
    <source>
        <dbReference type="ARBA" id="ARBA00022960"/>
    </source>
</evidence>
<dbReference type="EC" id="2.4.1.227" evidence="10"/>
<evidence type="ECO:0000256" key="3">
    <source>
        <dbReference type="ARBA" id="ARBA00022676"/>
    </source>
</evidence>
<feature type="domain" description="Glycosyltransferase family 28 N-terminal" evidence="11">
    <location>
        <begin position="3"/>
        <end position="149"/>
    </location>
</feature>
<dbReference type="Gene3D" id="3.40.50.2000">
    <property type="entry name" value="Glycogen Phosphorylase B"/>
    <property type="match status" value="2"/>
</dbReference>
<reference evidence="13 14" key="1">
    <citation type="journal article" date="2016" name="Nat. Commun.">
        <title>Thousands of microbial genomes shed light on interconnected biogeochemical processes in an aquifer system.</title>
        <authorList>
            <person name="Anantharaman K."/>
            <person name="Brown C.T."/>
            <person name="Hug L.A."/>
            <person name="Sharon I."/>
            <person name="Castelle C.J."/>
            <person name="Probst A.J."/>
            <person name="Thomas B.C."/>
            <person name="Singh A."/>
            <person name="Wilkins M.J."/>
            <person name="Karaoz U."/>
            <person name="Brodie E.L."/>
            <person name="Williams K.H."/>
            <person name="Hubbard S.S."/>
            <person name="Banfield J.F."/>
        </authorList>
    </citation>
    <scope>NUCLEOTIDE SEQUENCE [LARGE SCALE GENOMIC DNA]</scope>
</reference>
<keyword evidence="9 10" id="KW-0961">Cell wall biogenesis/degradation</keyword>
<comment type="subcellular location">
    <subcellularLocation>
        <location evidence="10">Cell membrane</location>
        <topology evidence="10">Peripheral membrane protein</topology>
        <orientation evidence="10">Cytoplasmic side</orientation>
    </subcellularLocation>
</comment>
<accession>A0A1G2QXS2</accession>
<evidence type="ECO:0000256" key="1">
    <source>
        <dbReference type="ARBA" id="ARBA00022475"/>
    </source>
</evidence>
<keyword evidence="7 10" id="KW-0472">Membrane</keyword>
<comment type="similarity">
    <text evidence="10">Belongs to the glycosyltransferase 28 family. MurG subfamily.</text>
</comment>
<dbReference type="GO" id="GO:0071555">
    <property type="term" value="P:cell wall organization"/>
    <property type="evidence" value="ECO:0007669"/>
    <property type="project" value="UniProtKB-KW"/>
</dbReference>
<dbReference type="InterPro" id="IPR006009">
    <property type="entry name" value="GlcNAc_MurG"/>
</dbReference>
<evidence type="ECO:0000259" key="11">
    <source>
        <dbReference type="Pfam" id="PF03033"/>
    </source>
</evidence>
<dbReference type="HAMAP" id="MF_00033">
    <property type="entry name" value="MurG"/>
    <property type="match status" value="1"/>
</dbReference>
<dbReference type="UniPathway" id="UPA00219"/>
<dbReference type="Pfam" id="PF04101">
    <property type="entry name" value="Glyco_tran_28_C"/>
    <property type="match status" value="1"/>
</dbReference>
<comment type="pathway">
    <text evidence="10">Cell wall biogenesis; peptidoglycan biosynthesis.</text>
</comment>
<evidence type="ECO:0000256" key="10">
    <source>
        <dbReference type="HAMAP-Rule" id="MF_00033"/>
    </source>
</evidence>
<dbReference type="Pfam" id="PF03033">
    <property type="entry name" value="Glyco_transf_28"/>
    <property type="match status" value="1"/>
</dbReference>
<dbReference type="AlphaFoldDB" id="A0A1G2QXS2"/>
<dbReference type="Proteomes" id="UP000178092">
    <property type="component" value="Unassembled WGS sequence"/>
</dbReference>
<comment type="caution">
    <text evidence="13">The sequence shown here is derived from an EMBL/GenBank/DDBJ whole genome shotgun (WGS) entry which is preliminary data.</text>
</comment>
<dbReference type="GO" id="GO:0005975">
    <property type="term" value="P:carbohydrate metabolic process"/>
    <property type="evidence" value="ECO:0007669"/>
    <property type="project" value="InterPro"/>
</dbReference>
<feature type="binding site" evidence="10">
    <location>
        <begin position="10"/>
        <end position="12"/>
    </location>
    <ligand>
        <name>UDP-N-acetyl-alpha-D-glucosamine</name>
        <dbReference type="ChEBI" id="CHEBI:57705"/>
    </ligand>
</feature>
<evidence type="ECO:0000256" key="6">
    <source>
        <dbReference type="ARBA" id="ARBA00022984"/>
    </source>
</evidence>
<evidence type="ECO:0000256" key="4">
    <source>
        <dbReference type="ARBA" id="ARBA00022679"/>
    </source>
</evidence>
<evidence type="ECO:0000256" key="2">
    <source>
        <dbReference type="ARBA" id="ARBA00022618"/>
    </source>
</evidence>
<comment type="catalytic activity">
    <reaction evidence="10">
        <text>di-trans,octa-cis-undecaprenyl diphospho-N-acetyl-alpha-D-muramoyl-L-alanyl-D-glutamyl-meso-2,6-diaminopimeloyl-D-alanyl-D-alanine + UDP-N-acetyl-alpha-D-glucosamine = di-trans,octa-cis-undecaprenyl diphospho-[N-acetyl-alpha-D-glucosaminyl-(1-&gt;4)]-N-acetyl-alpha-D-muramoyl-L-alanyl-D-glutamyl-meso-2,6-diaminopimeloyl-D-alanyl-D-alanine + UDP + H(+)</text>
        <dbReference type="Rhea" id="RHEA:31227"/>
        <dbReference type="ChEBI" id="CHEBI:15378"/>
        <dbReference type="ChEBI" id="CHEBI:57705"/>
        <dbReference type="ChEBI" id="CHEBI:58223"/>
        <dbReference type="ChEBI" id="CHEBI:61387"/>
        <dbReference type="ChEBI" id="CHEBI:61388"/>
        <dbReference type="EC" id="2.4.1.227"/>
    </reaction>
</comment>
<organism evidence="13 14">
    <name type="scientific">Candidatus Wildermuthbacteria bacterium RIFCSPHIGHO2_02_FULL_45_25</name>
    <dbReference type="NCBI Taxonomy" id="1802450"/>
    <lineage>
        <taxon>Bacteria</taxon>
        <taxon>Candidatus Wildermuthiibacteriota</taxon>
    </lineage>
</organism>
<keyword evidence="1 10" id="KW-1003">Cell membrane</keyword>
<dbReference type="PANTHER" id="PTHR21015:SF22">
    <property type="entry name" value="GLYCOSYLTRANSFERASE"/>
    <property type="match status" value="1"/>
</dbReference>
<keyword evidence="8 10" id="KW-0131">Cell cycle</keyword>
<proteinExistence type="inferred from homology"/>
<comment type="caution">
    <text evidence="10">Lacks conserved residue(s) required for the propagation of feature annotation.</text>
</comment>
<dbReference type="InterPro" id="IPR004276">
    <property type="entry name" value="GlycoTrans_28_N"/>
</dbReference>
<feature type="binding site" evidence="10">
    <location>
        <position position="201"/>
    </location>
    <ligand>
        <name>UDP-N-acetyl-alpha-D-glucosamine</name>
        <dbReference type="ChEBI" id="CHEBI:57705"/>
    </ligand>
</feature>
<dbReference type="GO" id="GO:0050511">
    <property type="term" value="F:undecaprenyldiphospho-muramoylpentapeptide beta-N-acetylglucosaminyltransferase activity"/>
    <property type="evidence" value="ECO:0007669"/>
    <property type="project" value="UniProtKB-UniRule"/>
</dbReference>
<gene>
    <name evidence="10" type="primary">murG</name>
    <name evidence="13" type="ORF">A3C04_02985</name>
</gene>
<keyword evidence="3 10" id="KW-0328">Glycosyltransferase</keyword>
<keyword evidence="2 10" id="KW-0132">Cell division</keyword>
<evidence type="ECO:0000256" key="8">
    <source>
        <dbReference type="ARBA" id="ARBA00023306"/>
    </source>
</evidence>
<dbReference type="GO" id="GO:0051301">
    <property type="term" value="P:cell division"/>
    <property type="evidence" value="ECO:0007669"/>
    <property type="project" value="UniProtKB-KW"/>
</dbReference>
<evidence type="ECO:0000259" key="12">
    <source>
        <dbReference type="Pfam" id="PF04101"/>
    </source>
</evidence>
<evidence type="ECO:0000256" key="9">
    <source>
        <dbReference type="ARBA" id="ARBA00023316"/>
    </source>
</evidence>
<feature type="binding site" evidence="10">
    <location>
        <position position="171"/>
    </location>
    <ligand>
        <name>UDP-N-acetyl-alpha-D-glucosamine</name>
        <dbReference type="ChEBI" id="CHEBI:57705"/>
    </ligand>
</feature>
<dbReference type="EMBL" id="MHTV01000045">
    <property type="protein sequence ID" value="OHA65247.1"/>
    <property type="molecule type" value="Genomic_DNA"/>
</dbReference>
<feature type="binding site" evidence="10">
    <location>
        <position position="305"/>
    </location>
    <ligand>
        <name>UDP-N-acetyl-alpha-D-glucosamine</name>
        <dbReference type="ChEBI" id="CHEBI:57705"/>
    </ligand>
</feature>
<dbReference type="GO" id="GO:0009252">
    <property type="term" value="P:peptidoglycan biosynthetic process"/>
    <property type="evidence" value="ECO:0007669"/>
    <property type="project" value="UniProtKB-UniRule"/>
</dbReference>
<dbReference type="GO" id="GO:0051991">
    <property type="term" value="F:UDP-N-acetyl-D-glucosamine:N-acetylmuramoyl-L-alanyl-D-glutamyl-meso-2,6-diaminopimelyl-D-alanyl-D-alanine-diphosphoundecaprenol 4-beta-N-acetylglucosaminlytransferase activity"/>
    <property type="evidence" value="ECO:0007669"/>
    <property type="project" value="RHEA"/>
</dbReference>
<evidence type="ECO:0000256" key="7">
    <source>
        <dbReference type="ARBA" id="ARBA00023136"/>
    </source>
</evidence>
<dbReference type="InterPro" id="IPR007235">
    <property type="entry name" value="Glyco_trans_28_C"/>
</dbReference>
<keyword evidence="4 10" id="KW-0808">Transferase</keyword>
<evidence type="ECO:0000313" key="13">
    <source>
        <dbReference type="EMBL" id="OHA65247.1"/>
    </source>
</evidence>
<keyword evidence="6 10" id="KW-0573">Peptidoglycan synthesis</keyword>
<feature type="domain" description="Glycosyl transferase family 28 C-terminal" evidence="12">
    <location>
        <begin position="194"/>
        <end position="360"/>
    </location>
</feature>
<dbReference type="GO" id="GO:0008360">
    <property type="term" value="P:regulation of cell shape"/>
    <property type="evidence" value="ECO:0007669"/>
    <property type="project" value="UniProtKB-KW"/>
</dbReference>
<protein>
    <recommendedName>
        <fullName evidence="10">UDP-N-acetylglucosamine--N-acetylmuramyl-(pentapeptide) pyrophosphoryl-undecaprenol N-acetylglucosamine transferase</fullName>
        <ecNumber evidence="10">2.4.1.227</ecNumber>
    </recommendedName>
    <alternativeName>
        <fullName evidence="10">Undecaprenyl-PP-MurNAc-pentapeptide-UDPGlcNAc GlcNAc transferase</fullName>
    </alternativeName>
</protein>
<name>A0A1G2QXS2_9BACT</name>